<dbReference type="Proteomes" id="UP000799766">
    <property type="component" value="Unassembled WGS sequence"/>
</dbReference>
<keyword evidence="1 2" id="KW-0694">RNA-binding</keyword>
<feature type="region of interest" description="Disordered" evidence="3">
    <location>
        <begin position="541"/>
        <end position="571"/>
    </location>
</feature>
<feature type="region of interest" description="Disordered" evidence="3">
    <location>
        <begin position="355"/>
        <end position="376"/>
    </location>
</feature>
<evidence type="ECO:0000256" key="2">
    <source>
        <dbReference type="PROSITE-ProRule" id="PRU00332"/>
    </source>
</evidence>
<dbReference type="InterPro" id="IPR036388">
    <property type="entry name" value="WH-like_DNA-bd_sf"/>
</dbReference>
<dbReference type="InterPro" id="IPR036390">
    <property type="entry name" value="WH_DNA-bd_sf"/>
</dbReference>
<dbReference type="OrthoDB" id="435402at2759"/>
<evidence type="ECO:0000256" key="3">
    <source>
        <dbReference type="SAM" id="MobiDB-lite"/>
    </source>
</evidence>
<keyword evidence="6" id="KW-1185">Reference proteome</keyword>
<proteinExistence type="predicted"/>
<dbReference type="Gene3D" id="1.10.10.10">
    <property type="entry name" value="Winged helix-like DNA-binding domain superfamily/Winged helix DNA-binding domain"/>
    <property type="match status" value="1"/>
</dbReference>
<evidence type="ECO:0000313" key="6">
    <source>
        <dbReference type="Proteomes" id="UP000799766"/>
    </source>
</evidence>
<evidence type="ECO:0000259" key="4">
    <source>
        <dbReference type="PROSITE" id="PS50961"/>
    </source>
</evidence>
<dbReference type="EMBL" id="MU001676">
    <property type="protein sequence ID" value="KAF2459108.1"/>
    <property type="molecule type" value="Genomic_DNA"/>
</dbReference>
<dbReference type="InterPro" id="IPR018606">
    <property type="entry name" value="Arb1"/>
</dbReference>
<protein>
    <submittedName>
        <fullName evidence="5">Argonaute siRNA chaperone complex subunit Arb1-domain-containing protein</fullName>
    </submittedName>
</protein>
<accession>A0A6A6P5P3</accession>
<feature type="region of interest" description="Disordered" evidence="3">
    <location>
        <begin position="82"/>
        <end position="126"/>
    </location>
</feature>
<dbReference type="Pfam" id="PF09692">
    <property type="entry name" value="Arb1"/>
    <property type="match status" value="1"/>
</dbReference>
<dbReference type="GO" id="GO:0033167">
    <property type="term" value="C:ARC complex"/>
    <property type="evidence" value="ECO:0007669"/>
    <property type="project" value="InterPro"/>
</dbReference>
<dbReference type="GO" id="GO:0031047">
    <property type="term" value="P:regulatory ncRNA-mediated gene silencing"/>
    <property type="evidence" value="ECO:0007669"/>
    <property type="project" value="InterPro"/>
</dbReference>
<dbReference type="AlphaFoldDB" id="A0A6A6P5P3"/>
<feature type="non-terminal residue" evidence="5">
    <location>
        <position position="1"/>
    </location>
</feature>
<dbReference type="PROSITE" id="PS50961">
    <property type="entry name" value="HTH_LA"/>
    <property type="match status" value="1"/>
</dbReference>
<sequence>PFQVEYYFSDENLPYDEHLLEKCGGVENKPVRIKHICGFPRMRKFKPFTQVVEALRRSAFLEVCSGNTIRRRVPLLPDMLVHSDDSEVEGGEKDEDKDKDNRKKEEKRGLVPPPKRMNQKTQKDTGMLKGSTGFEEFFAEAPLTPEQVKEESGLYDEKKPITERLEIAIHRYKQKRKFWTFAGQVFNRFLKYGGVEAKERQFTGPMDEVLTQNKDKGEVAQLLATHQLDPELDEADTWVVDFEGVAKGFFSSVYPVFTSSVTPRMTREATGILRNFYNYLMYHDVCPEYADSLVAARRICDLADRELPRVRRAGLRLPGAFNVSCSELHNGYWSGMFVGKDNSFIHGRSDWAEDEAVADRELDEEEGLEDGEETTGAPRVCQALGPIQARELTPMGLEVAHVEMPNERTLRFYEMARLNLRTDFKVGRAMQPVGKLHCRPWTPPAFVKYDLPVEEAAKQDLNSSDELLVFLVETDVLRTCFVGMKLDAVVGRMVNGMPFLDQINNTYASFYTYLPNELLSTPWKAPEMTARARELEMTGPDGEIVKRDEVAGKKGENSDQEDPAKVGGGLDTMAADGLLDLTDQDIGEMYRMPGWERVTE</sequence>
<dbReference type="SUPFAM" id="SSF46785">
    <property type="entry name" value="Winged helix' DNA-binding domain"/>
    <property type="match status" value="1"/>
</dbReference>
<feature type="compositionally biased region" description="Acidic residues" evidence="3">
    <location>
        <begin position="355"/>
        <end position="373"/>
    </location>
</feature>
<gene>
    <name evidence="5" type="ORF">BDY21DRAFT_283057</name>
</gene>
<evidence type="ECO:0000313" key="5">
    <source>
        <dbReference type="EMBL" id="KAF2459108.1"/>
    </source>
</evidence>
<dbReference type="Pfam" id="PF05383">
    <property type="entry name" value="La"/>
    <property type="match status" value="1"/>
</dbReference>
<dbReference type="SMART" id="SM00715">
    <property type="entry name" value="LA"/>
    <property type="match status" value="1"/>
</dbReference>
<reference evidence="5" key="1">
    <citation type="journal article" date="2020" name="Stud. Mycol.">
        <title>101 Dothideomycetes genomes: a test case for predicting lifestyles and emergence of pathogens.</title>
        <authorList>
            <person name="Haridas S."/>
            <person name="Albert R."/>
            <person name="Binder M."/>
            <person name="Bloem J."/>
            <person name="Labutti K."/>
            <person name="Salamov A."/>
            <person name="Andreopoulos B."/>
            <person name="Baker S."/>
            <person name="Barry K."/>
            <person name="Bills G."/>
            <person name="Bluhm B."/>
            <person name="Cannon C."/>
            <person name="Castanera R."/>
            <person name="Culley D."/>
            <person name="Daum C."/>
            <person name="Ezra D."/>
            <person name="Gonzalez J."/>
            <person name="Henrissat B."/>
            <person name="Kuo A."/>
            <person name="Liang C."/>
            <person name="Lipzen A."/>
            <person name="Lutzoni F."/>
            <person name="Magnuson J."/>
            <person name="Mondo S."/>
            <person name="Nolan M."/>
            <person name="Ohm R."/>
            <person name="Pangilinan J."/>
            <person name="Park H.-J."/>
            <person name="Ramirez L."/>
            <person name="Alfaro M."/>
            <person name="Sun H."/>
            <person name="Tritt A."/>
            <person name="Yoshinaga Y."/>
            <person name="Zwiers L.-H."/>
            <person name="Turgeon B."/>
            <person name="Goodwin S."/>
            <person name="Spatafora J."/>
            <person name="Crous P."/>
            <person name="Grigoriev I."/>
        </authorList>
    </citation>
    <scope>NUCLEOTIDE SEQUENCE</scope>
    <source>
        <strain evidence="5">ATCC 16933</strain>
    </source>
</reference>
<feature type="compositionally biased region" description="Basic and acidic residues" evidence="3">
    <location>
        <begin position="543"/>
        <end position="557"/>
    </location>
</feature>
<evidence type="ECO:0000256" key="1">
    <source>
        <dbReference type="ARBA" id="ARBA00022884"/>
    </source>
</evidence>
<dbReference type="InterPro" id="IPR006630">
    <property type="entry name" value="La_HTH"/>
</dbReference>
<name>A0A6A6P5P3_9PEZI</name>
<feature type="compositionally biased region" description="Basic and acidic residues" evidence="3">
    <location>
        <begin position="82"/>
        <end position="109"/>
    </location>
</feature>
<feature type="domain" description="HTH La-type RNA-binding" evidence="4">
    <location>
        <begin position="1"/>
        <end position="80"/>
    </location>
</feature>
<dbReference type="GO" id="GO:0003723">
    <property type="term" value="F:RNA binding"/>
    <property type="evidence" value="ECO:0007669"/>
    <property type="project" value="UniProtKB-UniRule"/>
</dbReference>
<organism evidence="5 6">
    <name type="scientific">Lineolata rhizophorae</name>
    <dbReference type="NCBI Taxonomy" id="578093"/>
    <lineage>
        <taxon>Eukaryota</taxon>
        <taxon>Fungi</taxon>
        <taxon>Dikarya</taxon>
        <taxon>Ascomycota</taxon>
        <taxon>Pezizomycotina</taxon>
        <taxon>Dothideomycetes</taxon>
        <taxon>Dothideomycetes incertae sedis</taxon>
        <taxon>Lineolatales</taxon>
        <taxon>Lineolataceae</taxon>
        <taxon>Lineolata</taxon>
    </lineage>
</organism>